<sequence>MGDWSQWSDCTQSCSGGQRYRSREIVAEAENGGQPCTGDLHGTETCNTQSCPGQSRRDCVWGSWNPWSGCSATCGGGQKQRSREIKVSPSGGGRLCEAHAALAVAPCGTRPCVDGYRDCEWADWGEWSLCSASCGGGNSVRVRSIDQVAQKGGEGCSGAFEQYRTCNTKVPCESDAIDCSFTQWGQWSSCSDDCNGHRSRSRRVGEYAKRGGLPCAGSTMDVEPCNLDADACTIGNVDCVLSDWLQWTPCSATCGGGEQHSTRRVAVPSRGRGKPCSGALHKVKSCNEDPCPGDNPTDCTWGPWSAWSACTEQCGGGQHRKHRTIVLEPSNGGHPCTGGAAIAVASCNEHECPHEVVQCVWSDWTPWTECKRLGRVVSCDGGNKQRSRHMKAAVSVVGSNSTFQGRAHPSFSANSADGRRLSQIGFEPRGRRLLVADTDDCRGEQQESMPCAMNQCVADEPVDCRWGFWSQWSSCPCSGLQERHRVIARYGRNGGEACNGPEVQARACDAQCGAEPARNCEFSTWTDWSDCPVSCGRGDRIRYRTVTQHSTGEGSQCQGDVREEEPCSTAPCPHPVDCAWGDWSEYSSCSATCGGGQQTKTRNVVNVAKAGGKPCKLADSMYIRPCNTDMCPSGARDCAFSQWTSWNSCSSTCGGGKQKRTRDIAVEATARGAPCEGPMQDWQDCNLQPCSDEEPIPCVWGLWNSWSSCSSACNGHRQRTRSIVQFADHGGMPCQGAERQLGACNMKTAACEDDWPVDCMLSDWSDWTRCTRACDGGQKYRTREVLREARNNGIPCSGPTSESSACNEQSCAASMVYDCQWDDWGEWSACTKSCSGGERQRHRKIKVQARNGGKACEPGSAMEMAACHMEECDGGPKEECGWSNWMEWGSCSATCGGGQSQRIRQLEWIPVNRDWGRRLAAEELRLEHPMLGAIRSAPRLGLGLWGEDSADELNGTAAWGSSPRRLGAIGKSVDRRLAGVMLEEACSGTQKELQPCGNIPCNSDEKKKLWVADCVFGQWSDWSSCDCTGLRTRDRSIDTPARNGGSPCVGALSESHRCEPHCDGIRSLSCVFAGWTAWSGCSQSCGGGQTFRTRTILQHAEGAGDGCNGGLENSRPCNTEQCPGARDCVLGDWSQWSKCSQPCGGGQRVRTRQISQDAAHGGNPCPEAQMRQVAPCGKEPCAGSSEPKDCDWSEWTEWSGCSRSCSGGRQYRSHRPLFNQRNGGKPCEGVYQDFRQCNSQPCRGAVVDCEFGDWTEWGQCSARCNGHMEHVRTIRTYPSQGGLPCKGAVRETTPCNVDVDACKDLVPVSRDCALSDWSPWSVCSRTCGGGQSYSTRRVVIYAEGQGEPCKGSLRRVQACGDRYCASDIPVDCRWQHWGTWSDCSVTCGGGQKYRHREIAVEPKNGGNPCAESDSMEIGPCRQMACPGTQELCLWGDWSSWSSCSTSCGSGEKTRARSLSLSYNEDPVSDDRRDEVIGRYSLDSGIRASMRRFADSNSLPVLVFAACGLLAVVFSTGWAVMTVRRRMPTALRRLTMREPNPETDVVEDEHETPLLQWGVH</sequence>
<dbReference type="InterPro" id="IPR052065">
    <property type="entry name" value="Compl_asym_regulator"/>
</dbReference>
<dbReference type="Gene3D" id="2.20.100.10">
    <property type="entry name" value="Thrombospondin type-1 (TSP1) repeat"/>
    <property type="match status" value="23"/>
</dbReference>
<evidence type="ECO:0000256" key="3">
    <source>
        <dbReference type="ARBA" id="ARBA00023157"/>
    </source>
</evidence>
<dbReference type="PANTHER" id="PTHR22906">
    <property type="entry name" value="PROPERDIN"/>
    <property type="match status" value="1"/>
</dbReference>
<reference evidence="8" key="1">
    <citation type="submission" date="2021-01" db="EMBL/GenBank/DDBJ databases">
        <authorList>
            <person name="Corre E."/>
            <person name="Pelletier E."/>
            <person name="Niang G."/>
            <person name="Scheremetjew M."/>
            <person name="Finn R."/>
            <person name="Kale V."/>
            <person name="Holt S."/>
            <person name="Cochrane G."/>
            <person name="Meng A."/>
            <person name="Brown T."/>
            <person name="Cohen L."/>
        </authorList>
    </citation>
    <scope>NUCLEOTIDE SEQUENCE</scope>
    <source>
        <strain evidence="8">LB1974</strain>
    </source>
</reference>
<feature type="domain" description="Spondin-like TSP1" evidence="7">
    <location>
        <begin position="1128"/>
        <end position="1181"/>
    </location>
</feature>
<feature type="region of interest" description="Disordered" evidence="5">
    <location>
        <begin position="1540"/>
        <end position="1559"/>
    </location>
</feature>
<feature type="domain" description="Spondin-like TSP1" evidence="7">
    <location>
        <begin position="759"/>
        <end position="811"/>
    </location>
</feature>
<dbReference type="InterPro" id="IPR036383">
    <property type="entry name" value="TSP1_rpt_sf"/>
</dbReference>
<keyword evidence="6" id="KW-0812">Transmembrane</keyword>
<evidence type="ECO:0000313" key="8">
    <source>
        <dbReference type="EMBL" id="CAE0843764.1"/>
    </source>
</evidence>
<keyword evidence="3" id="KW-1015">Disulfide bond</keyword>
<dbReference type="Pfam" id="PF00090">
    <property type="entry name" value="TSP_1"/>
    <property type="match status" value="10"/>
</dbReference>
<dbReference type="InterPro" id="IPR000884">
    <property type="entry name" value="TSP1_rpt"/>
</dbReference>
<feature type="domain" description="Spondin-like TSP1" evidence="7">
    <location>
        <begin position="1"/>
        <end position="51"/>
    </location>
</feature>
<keyword evidence="4" id="KW-0325">Glycoprotein</keyword>
<evidence type="ECO:0000256" key="2">
    <source>
        <dbReference type="ARBA" id="ARBA00022737"/>
    </source>
</evidence>
<gene>
    <name evidence="8" type="ORF">OMAR00294_LOCUS2727</name>
</gene>
<feature type="domain" description="Spondin-like TSP1" evidence="7">
    <location>
        <begin position="59"/>
        <end position="112"/>
    </location>
</feature>
<feature type="domain" description="Spondin-like TSP1" evidence="7">
    <location>
        <begin position="239"/>
        <end position="291"/>
    </location>
</feature>
<feature type="domain" description="Spondin-like TSP1" evidence="7">
    <location>
        <begin position="1372"/>
        <end position="1425"/>
    </location>
</feature>
<dbReference type="Pfam" id="PF19028">
    <property type="entry name" value="TSP1_spondin"/>
    <property type="match status" value="13"/>
</dbReference>
<keyword evidence="6" id="KW-0472">Membrane</keyword>
<evidence type="ECO:0000259" key="7">
    <source>
        <dbReference type="Pfam" id="PF19028"/>
    </source>
</evidence>
<keyword evidence="6" id="KW-1133">Transmembrane helix</keyword>
<evidence type="ECO:0000256" key="5">
    <source>
        <dbReference type="SAM" id="MobiDB-lite"/>
    </source>
</evidence>
<dbReference type="SMART" id="SM00209">
    <property type="entry name" value="TSP1"/>
    <property type="match status" value="23"/>
</dbReference>
<evidence type="ECO:0000256" key="6">
    <source>
        <dbReference type="SAM" id="Phobius"/>
    </source>
</evidence>
<accession>A0A7S4GQJ7</accession>
<proteinExistence type="predicted"/>
<feature type="domain" description="Spondin-like TSP1" evidence="7">
    <location>
        <begin position="819"/>
        <end position="872"/>
    </location>
</feature>
<dbReference type="EMBL" id="HBJB01003345">
    <property type="protein sequence ID" value="CAE0843764.1"/>
    <property type="molecule type" value="Transcribed_RNA"/>
</dbReference>
<dbReference type="PROSITE" id="PS50092">
    <property type="entry name" value="TSP1"/>
    <property type="match status" value="23"/>
</dbReference>
<feature type="domain" description="Spondin-like TSP1" evidence="7">
    <location>
        <begin position="578"/>
        <end position="631"/>
    </location>
</feature>
<evidence type="ECO:0000256" key="4">
    <source>
        <dbReference type="ARBA" id="ARBA00023180"/>
    </source>
</evidence>
<dbReference type="FunFam" id="2.20.100.10:FF:000019">
    <property type="entry name" value="Thrombospondin type 1 domain containing 7A"/>
    <property type="match status" value="1"/>
</dbReference>
<feature type="domain" description="Spondin-like TSP1" evidence="7">
    <location>
        <begin position="299"/>
        <end position="352"/>
    </location>
</feature>
<organism evidence="8">
    <name type="scientific">Oxyrrhis marina</name>
    <name type="common">Dinoflagellate</name>
    <dbReference type="NCBI Taxonomy" id="2969"/>
    <lineage>
        <taxon>Eukaryota</taxon>
        <taxon>Sar</taxon>
        <taxon>Alveolata</taxon>
        <taxon>Dinophyceae</taxon>
        <taxon>Oxyrrhinales</taxon>
        <taxon>Oxyrrhinaceae</taxon>
        <taxon>Oxyrrhis</taxon>
    </lineage>
</organism>
<feature type="transmembrane region" description="Helical" evidence="6">
    <location>
        <begin position="1498"/>
        <end position="1522"/>
    </location>
</feature>
<name>A0A7S4GQJ7_OXYMA</name>
<dbReference type="InterPro" id="IPR044004">
    <property type="entry name" value="TSP1_spondin_dom"/>
</dbReference>
<feature type="domain" description="Spondin-like TSP1" evidence="7">
    <location>
        <begin position="1312"/>
        <end position="1364"/>
    </location>
</feature>
<feature type="domain" description="Spondin-like TSP1" evidence="7">
    <location>
        <begin position="520"/>
        <end position="572"/>
    </location>
</feature>
<dbReference type="SUPFAM" id="SSF82895">
    <property type="entry name" value="TSP-1 type 1 repeat"/>
    <property type="match status" value="23"/>
</dbReference>
<keyword evidence="1" id="KW-0732">Signal</keyword>
<evidence type="ECO:0000256" key="1">
    <source>
        <dbReference type="ARBA" id="ARBA00022729"/>
    </source>
</evidence>
<dbReference type="PANTHER" id="PTHR22906:SF49">
    <property type="entry name" value="COADHESIN-LIKE"/>
    <property type="match status" value="1"/>
</dbReference>
<keyword evidence="2" id="KW-0677">Repeat</keyword>
<feature type="domain" description="Spondin-like TSP1" evidence="7">
    <location>
        <begin position="1070"/>
        <end position="1122"/>
    </location>
</feature>
<feature type="domain" description="Spondin-like TSP1" evidence="7">
    <location>
        <begin position="638"/>
        <end position="690"/>
    </location>
</feature>
<protein>
    <recommendedName>
        <fullName evidence="7">Spondin-like TSP1 domain-containing protein</fullName>
    </recommendedName>
</protein>